<keyword evidence="2" id="KW-1185">Reference proteome</keyword>
<dbReference type="Proteomes" id="UP000515733">
    <property type="component" value="Chromosome"/>
</dbReference>
<dbReference type="KEGG" id="doe:DENOEST_1875"/>
<dbReference type="RefSeq" id="WP_145769048.1">
    <property type="nucleotide sequence ID" value="NZ_LR778301.1"/>
</dbReference>
<organism evidence="1 2">
    <name type="scientific">Denitratisoma oestradiolicum</name>
    <dbReference type="NCBI Taxonomy" id="311182"/>
    <lineage>
        <taxon>Bacteria</taxon>
        <taxon>Pseudomonadati</taxon>
        <taxon>Pseudomonadota</taxon>
        <taxon>Betaproteobacteria</taxon>
        <taxon>Nitrosomonadales</taxon>
        <taxon>Sterolibacteriaceae</taxon>
        <taxon>Denitratisoma</taxon>
    </lineage>
</organism>
<accession>A0A6S6Y938</accession>
<proteinExistence type="predicted"/>
<dbReference type="Pfam" id="PF11604">
    <property type="entry name" value="CusF_Ec"/>
    <property type="match status" value="1"/>
</dbReference>
<protein>
    <submittedName>
        <fullName evidence="1">Cu and Ag efflux protein CusF</fullName>
    </submittedName>
</protein>
<name>A0A6S6Y938_9PROT</name>
<sequence length="127" mass="13553">MKQPATLTLLVALALGASTAFAADMMGDMKGMDMGKQKMDDAKLMDMGSQKAKPSATHQAVGVVKEIDSRAGMVTFAHEPVKSLNWPAMTMGFVVKDKALLDKLAVGKKVEFEFVKEGKGYAVTGVK</sequence>
<dbReference type="InterPro" id="IPR042230">
    <property type="entry name" value="CusF_sf"/>
</dbReference>
<dbReference type="EMBL" id="LR778301">
    <property type="protein sequence ID" value="CAB1369040.1"/>
    <property type="molecule type" value="Genomic_DNA"/>
</dbReference>
<gene>
    <name evidence="1" type="ORF">DENOEST_1875</name>
</gene>
<evidence type="ECO:0000313" key="2">
    <source>
        <dbReference type="Proteomes" id="UP000515733"/>
    </source>
</evidence>
<reference evidence="1 2" key="1">
    <citation type="submission" date="2020-03" db="EMBL/GenBank/DDBJ databases">
        <authorList>
            <consortium name="Genoscope - CEA"/>
            <person name="William W."/>
        </authorList>
    </citation>
    <scope>NUCLEOTIDE SEQUENCE [LARGE SCALE GENOMIC DNA]</scope>
    <source>
        <strain evidence="2">DSM 16959</strain>
    </source>
</reference>
<evidence type="ECO:0000313" key="1">
    <source>
        <dbReference type="EMBL" id="CAB1369040.1"/>
    </source>
</evidence>
<dbReference type="InterPro" id="IPR021647">
    <property type="entry name" value="CusF_Ec"/>
</dbReference>
<dbReference type="Gene3D" id="2.40.50.320">
    <property type="entry name" value="Copper binding periplasmic protein CusF"/>
    <property type="match status" value="1"/>
</dbReference>
<dbReference type="AlphaFoldDB" id="A0A6S6Y938"/>
<dbReference type="OrthoDB" id="9180744at2"/>